<keyword evidence="3" id="KW-0804">Transcription</keyword>
<accession>A0A1H3M1Q4</accession>
<dbReference type="OrthoDB" id="9797223at2"/>
<reference evidence="5 6" key="1">
    <citation type="submission" date="2016-10" db="EMBL/GenBank/DDBJ databases">
        <authorList>
            <person name="de Groot N.N."/>
        </authorList>
    </citation>
    <scope>NUCLEOTIDE SEQUENCE [LARGE SCALE GENOMIC DNA]</scope>
    <source>
        <strain evidence="5 6">DSM 14045</strain>
    </source>
</reference>
<dbReference type="Pfam" id="PF08220">
    <property type="entry name" value="HTH_DeoR"/>
    <property type="match status" value="1"/>
</dbReference>
<dbReference type="SUPFAM" id="SSF100950">
    <property type="entry name" value="NagB/RpiA/CoA transferase-like"/>
    <property type="match status" value="1"/>
</dbReference>
<dbReference type="Gene3D" id="1.10.10.10">
    <property type="entry name" value="Winged helix-like DNA-binding domain superfamily/Winged helix DNA-binding domain"/>
    <property type="match status" value="1"/>
</dbReference>
<dbReference type="RefSeq" id="WP_074718872.1">
    <property type="nucleotide sequence ID" value="NZ_FNPG01000030.1"/>
</dbReference>
<dbReference type="SMART" id="SM00420">
    <property type="entry name" value="HTH_DEOR"/>
    <property type="match status" value="1"/>
</dbReference>
<dbReference type="InterPro" id="IPR037171">
    <property type="entry name" value="NagB/RpiA_transferase-like"/>
</dbReference>
<dbReference type="EMBL" id="FNPG01000030">
    <property type="protein sequence ID" value="SDY70641.1"/>
    <property type="molecule type" value="Genomic_DNA"/>
</dbReference>
<dbReference type="PANTHER" id="PTHR30363:SF56">
    <property type="entry name" value="TRANSCRIPTIONAL REGULATOR, DEOR FAMILY"/>
    <property type="match status" value="1"/>
</dbReference>
<evidence type="ECO:0000259" key="4">
    <source>
        <dbReference type="PROSITE" id="PS51000"/>
    </source>
</evidence>
<name>A0A1H3M1Q4_9FIRM</name>
<proteinExistence type="predicted"/>
<keyword evidence="2" id="KW-0238">DNA-binding</keyword>
<dbReference type="SUPFAM" id="SSF46785">
    <property type="entry name" value="Winged helix' DNA-binding domain"/>
    <property type="match status" value="1"/>
</dbReference>
<dbReference type="InterPro" id="IPR036390">
    <property type="entry name" value="WH_DNA-bd_sf"/>
</dbReference>
<keyword evidence="6" id="KW-1185">Reference proteome</keyword>
<protein>
    <submittedName>
        <fullName evidence="5">Transcriptional regulator, DeoR family</fullName>
    </submittedName>
</protein>
<feature type="domain" description="HTH deoR-type" evidence="4">
    <location>
        <begin position="3"/>
        <end position="58"/>
    </location>
</feature>
<evidence type="ECO:0000256" key="1">
    <source>
        <dbReference type="ARBA" id="ARBA00023015"/>
    </source>
</evidence>
<dbReference type="InterPro" id="IPR001034">
    <property type="entry name" value="DeoR_HTH"/>
</dbReference>
<dbReference type="GO" id="GO:0003700">
    <property type="term" value="F:DNA-binding transcription factor activity"/>
    <property type="evidence" value="ECO:0007669"/>
    <property type="project" value="InterPro"/>
</dbReference>
<organism evidence="5 6">
    <name type="scientific">Lachnobacterium bovis DSM 14045</name>
    <dbReference type="NCBI Taxonomy" id="1122142"/>
    <lineage>
        <taxon>Bacteria</taxon>
        <taxon>Bacillati</taxon>
        <taxon>Bacillota</taxon>
        <taxon>Clostridia</taxon>
        <taxon>Lachnospirales</taxon>
        <taxon>Lachnospiraceae</taxon>
        <taxon>Lachnobacterium</taxon>
    </lineage>
</organism>
<dbReference type="GO" id="GO:0003677">
    <property type="term" value="F:DNA binding"/>
    <property type="evidence" value="ECO:0007669"/>
    <property type="project" value="UniProtKB-KW"/>
</dbReference>
<dbReference type="Gene3D" id="3.40.50.1360">
    <property type="match status" value="1"/>
</dbReference>
<gene>
    <name evidence="5" type="ORF">SAMN02910414_02185</name>
</gene>
<dbReference type="PRINTS" id="PR00037">
    <property type="entry name" value="HTHLACR"/>
</dbReference>
<dbReference type="InterPro" id="IPR018356">
    <property type="entry name" value="Tscrpt_reg_HTH_DeoR_CS"/>
</dbReference>
<dbReference type="InterPro" id="IPR014036">
    <property type="entry name" value="DeoR-like_C"/>
</dbReference>
<dbReference type="Pfam" id="PF00455">
    <property type="entry name" value="DeoRC"/>
    <property type="match status" value="1"/>
</dbReference>
<dbReference type="PROSITE" id="PS00894">
    <property type="entry name" value="HTH_DEOR_1"/>
    <property type="match status" value="1"/>
</dbReference>
<dbReference type="AlphaFoldDB" id="A0A1H3M1Q4"/>
<dbReference type="SMART" id="SM01134">
    <property type="entry name" value="DeoRC"/>
    <property type="match status" value="1"/>
</dbReference>
<evidence type="ECO:0000313" key="6">
    <source>
        <dbReference type="Proteomes" id="UP000183918"/>
    </source>
</evidence>
<dbReference type="InterPro" id="IPR036388">
    <property type="entry name" value="WH-like_DNA-bd_sf"/>
</dbReference>
<evidence type="ECO:0000256" key="3">
    <source>
        <dbReference type="ARBA" id="ARBA00023163"/>
    </source>
</evidence>
<evidence type="ECO:0000256" key="2">
    <source>
        <dbReference type="ARBA" id="ARBA00023125"/>
    </source>
</evidence>
<dbReference type="STRING" id="1122142.SAMN02910414_02185"/>
<sequence length="248" mass="27361">MLAEERFAKIISIVEREGSVTIAELMTELSASESTIRRDLNSLDASGALTKVHGGAIANNVVVNTMDENYVNRSGLNKEEKSIISKYAAKLIKPNDFVYIDAGTTTSLLIDYITEKKVVFVTNAIEHARKLSQRGYTVYLLGGEMKISTEAIVGERAIESLNMYNFSVGFFGANGVSTVKGITTPELKEAMVKKSAISKCKKKILLADSSKFNEVSSVKFADFKDMDIITTNLKQVSLRKYKNITEVF</sequence>
<dbReference type="PANTHER" id="PTHR30363">
    <property type="entry name" value="HTH-TYPE TRANSCRIPTIONAL REGULATOR SRLR-RELATED"/>
    <property type="match status" value="1"/>
</dbReference>
<dbReference type="Proteomes" id="UP000183918">
    <property type="component" value="Unassembled WGS sequence"/>
</dbReference>
<dbReference type="InterPro" id="IPR050313">
    <property type="entry name" value="Carb_Metab_HTH_regulators"/>
</dbReference>
<dbReference type="PROSITE" id="PS51000">
    <property type="entry name" value="HTH_DEOR_2"/>
    <property type="match status" value="1"/>
</dbReference>
<evidence type="ECO:0000313" key="5">
    <source>
        <dbReference type="EMBL" id="SDY70641.1"/>
    </source>
</evidence>
<keyword evidence="1" id="KW-0805">Transcription regulation</keyword>